<comment type="similarity">
    <text evidence="1">Belongs to the ComF/GntX family.</text>
</comment>
<organism evidence="3 4">
    <name type="scientific">Sphaerobacter thermophilus (strain ATCC 49802 / DSM 20745 / KCCM 41009 / NCIMB 13125 / S 6022)</name>
    <dbReference type="NCBI Taxonomy" id="479434"/>
    <lineage>
        <taxon>Bacteria</taxon>
        <taxon>Pseudomonadati</taxon>
        <taxon>Thermomicrobiota</taxon>
        <taxon>Thermomicrobia</taxon>
        <taxon>Sphaerobacterales</taxon>
        <taxon>Sphaerobacterineae</taxon>
        <taxon>Sphaerobacteraceae</taxon>
        <taxon>Sphaerobacter</taxon>
    </lineage>
</organism>
<gene>
    <name evidence="3" type="ordered locus">Sthe_0523</name>
</gene>
<reference evidence="4" key="1">
    <citation type="submission" date="2009-11" db="EMBL/GenBank/DDBJ databases">
        <title>The complete chromosome 1 of Sphaerobacter thermophilus DSM 20745.</title>
        <authorList>
            <person name="Lucas S."/>
            <person name="Copeland A."/>
            <person name="Lapidus A."/>
            <person name="Glavina del Rio T."/>
            <person name="Dalin E."/>
            <person name="Tice H."/>
            <person name="Bruce D."/>
            <person name="Goodwin L."/>
            <person name="Pitluck S."/>
            <person name="Kyrpides N."/>
            <person name="Mavromatis K."/>
            <person name="Ivanova N."/>
            <person name="Mikhailova N."/>
            <person name="LaButti K.M."/>
            <person name="Clum A."/>
            <person name="Sun H.I."/>
            <person name="Brettin T."/>
            <person name="Detter J.C."/>
            <person name="Han C."/>
            <person name="Larimer F."/>
            <person name="Land M."/>
            <person name="Hauser L."/>
            <person name="Markowitz V."/>
            <person name="Cheng J.F."/>
            <person name="Hugenholtz P."/>
            <person name="Woyke T."/>
            <person name="Wu D."/>
            <person name="Steenblock K."/>
            <person name="Schneider S."/>
            <person name="Pukall R."/>
            <person name="Goeker M."/>
            <person name="Klenk H.P."/>
            <person name="Eisen J.A."/>
        </authorList>
    </citation>
    <scope>NUCLEOTIDE SEQUENCE [LARGE SCALE GENOMIC DNA]</scope>
    <source>
        <strain evidence="4">ATCC 49802 / DSM 20745 / S 6022</strain>
    </source>
</reference>
<dbReference type="HOGENOM" id="CLU_054549_0_0_0"/>
<evidence type="ECO:0000313" key="4">
    <source>
        <dbReference type="Proteomes" id="UP000002027"/>
    </source>
</evidence>
<evidence type="ECO:0000313" key="3">
    <source>
        <dbReference type="EMBL" id="ACZ37961.1"/>
    </source>
</evidence>
<dbReference type="FunCoup" id="D1C144">
    <property type="interactions" value="155"/>
</dbReference>
<feature type="domain" description="Phosphoribosyltransferase" evidence="2">
    <location>
        <begin position="145"/>
        <end position="231"/>
    </location>
</feature>
<dbReference type="OrthoDB" id="9779910at2"/>
<dbReference type="GO" id="GO:0016757">
    <property type="term" value="F:glycosyltransferase activity"/>
    <property type="evidence" value="ECO:0007669"/>
    <property type="project" value="UniProtKB-KW"/>
</dbReference>
<dbReference type="InterPro" id="IPR000836">
    <property type="entry name" value="PRTase_dom"/>
</dbReference>
<dbReference type="STRING" id="479434.Sthe_0523"/>
<dbReference type="Proteomes" id="UP000002027">
    <property type="component" value="Chromosome 1"/>
</dbReference>
<keyword evidence="3" id="KW-0808">Transferase</keyword>
<name>D1C144_SPHTD</name>
<dbReference type="Pfam" id="PF00156">
    <property type="entry name" value="Pribosyltran"/>
    <property type="match status" value="1"/>
</dbReference>
<dbReference type="Gene3D" id="3.40.50.2020">
    <property type="match status" value="1"/>
</dbReference>
<dbReference type="eggNOG" id="COG1040">
    <property type="taxonomic scope" value="Bacteria"/>
</dbReference>
<protein>
    <submittedName>
        <fullName evidence="3">Phosphoribosyltransferase</fullName>
    </submittedName>
</protein>
<keyword evidence="3" id="KW-0328">Glycosyltransferase</keyword>
<dbReference type="InterPro" id="IPR029057">
    <property type="entry name" value="PRTase-like"/>
</dbReference>
<dbReference type="KEGG" id="sti:Sthe_0523"/>
<sequence>MMSSPLAWVRRLTRALEATLLPPVCGGCGRRGEWLCPSCTAALRPLTDARCRCGRPGTRGRVCSVCAEWPDALGPIRAAFVFEGPLRSSIHRFKYRGEYARGRYLGSLLAEAAATALDGVALDLVLPIPLHPRRQRERGFNQAQILAEAVAARLGVPLGQDLLRIVDTRSQVGLDYAGRRANMQGAFRSGPGVRGASVLLIDDVVTTGATMEAAGLALLEAGARHVRGLALARGA</sequence>
<keyword evidence="4" id="KW-1185">Reference proteome</keyword>
<dbReference type="InParanoid" id="D1C144"/>
<dbReference type="SUPFAM" id="SSF53271">
    <property type="entry name" value="PRTase-like"/>
    <property type="match status" value="1"/>
</dbReference>
<proteinExistence type="inferred from homology"/>
<dbReference type="EMBL" id="CP001823">
    <property type="protein sequence ID" value="ACZ37961.1"/>
    <property type="molecule type" value="Genomic_DNA"/>
</dbReference>
<evidence type="ECO:0000256" key="1">
    <source>
        <dbReference type="ARBA" id="ARBA00008007"/>
    </source>
</evidence>
<dbReference type="AlphaFoldDB" id="D1C144"/>
<dbReference type="PANTHER" id="PTHR47505">
    <property type="entry name" value="DNA UTILIZATION PROTEIN YHGH"/>
    <property type="match status" value="1"/>
</dbReference>
<dbReference type="PANTHER" id="PTHR47505:SF1">
    <property type="entry name" value="DNA UTILIZATION PROTEIN YHGH"/>
    <property type="match status" value="1"/>
</dbReference>
<dbReference type="InterPro" id="IPR051910">
    <property type="entry name" value="ComF/GntX_DNA_util-trans"/>
</dbReference>
<evidence type="ECO:0000259" key="2">
    <source>
        <dbReference type="Pfam" id="PF00156"/>
    </source>
</evidence>
<accession>D1C144</accession>
<reference evidence="3 4" key="2">
    <citation type="journal article" date="2010" name="Stand. Genomic Sci.">
        <title>Complete genome sequence of Desulfohalobium retbaense type strain (HR(100)).</title>
        <authorList>
            <person name="Spring S."/>
            <person name="Nolan M."/>
            <person name="Lapidus A."/>
            <person name="Glavina Del Rio T."/>
            <person name="Copeland A."/>
            <person name="Tice H."/>
            <person name="Cheng J.F."/>
            <person name="Lucas S."/>
            <person name="Land M."/>
            <person name="Chen F."/>
            <person name="Bruce D."/>
            <person name="Goodwin L."/>
            <person name="Pitluck S."/>
            <person name="Ivanova N."/>
            <person name="Mavromatis K."/>
            <person name="Mikhailova N."/>
            <person name="Pati A."/>
            <person name="Chen A."/>
            <person name="Palaniappan K."/>
            <person name="Hauser L."/>
            <person name="Chang Y.J."/>
            <person name="Jeffries C.D."/>
            <person name="Munk C."/>
            <person name="Kiss H."/>
            <person name="Chain P."/>
            <person name="Han C."/>
            <person name="Brettin T."/>
            <person name="Detter J.C."/>
            <person name="Schuler E."/>
            <person name="Goker M."/>
            <person name="Rohde M."/>
            <person name="Bristow J."/>
            <person name="Eisen J.A."/>
            <person name="Markowitz V."/>
            <person name="Hugenholtz P."/>
            <person name="Kyrpides N.C."/>
            <person name="Klenk H.P."/>
        </authorList>
    </citation>
    <scope>NUCLEOTIDE SEQUENCE [LARGE SCALE GENOMIC DNA]</scope>
    <source>
        <strain evidence="4">ATCC 49802 / DSM 20745 / S 6022</strain>
    </source>
</reference>
<dbReference type="CDD" id="cd06223">
    <property type="entry name" value="PRTases_typeI"/>
    <property type="match status" value="1"/>
</dbReference>